<gene>
    <name evidence="1" type="ORF">HMPREF2531_03112</name>
</gene>
<organism evidence="1">
    <name type="scientific">Bacteroides intestinalis</name>
    <dbReference type="NCBI Taxonomy" id="329854"/>
    <lineage>
        <taxon>Bacteria</taxon>
        <taxon>Pseudomonadati</taxon>
        <taxon>Bacteroidota</taxon>
        <taxon>Bacteroidia</taxon>
        <taxon>Bacteroidales</taxon>
        <taxon>Bacteroidaceae</taxon>
        <taxon>Bacteroides</taxon>
    </lineage>
</organism>
<sequence>IKFVFIIVIFFIVITSCFLRGSLYQPPSTIYSQLACQNNKHLIINDYQKQSSVHFRTSVHIKADDRYGNNKKANANEA</sequence>
<name>A0A139L550_9BACE</name>
<dbReference type="PATRIC" id="fig|329854.7.peg.3176"/>
<feature type="non-terminal residue" evidence="1">
    <location>
        <position position="1"/>
    </location>
</feature>
<protein>
    <submittedName>
        <fullName evidence="1">Uncharacterized protein</fullName>
    </submittedName>
</protein>
<evidence type="ECO:0000313" key="2">
    <source>
        <dbReference type="Proteomes" id="UP000070319"/>
    </source>
</evidence>
<reference evidence="1 2" key="1">
    <citation type="submission" date="2016-02" db="EMBL/GenBank/DDBJ databases">
        <authorList>
            <person name="Wen L."/>
            <person name="He K."/>
            <person name="Yang H."/>
        </authorList>
    </citation>
    <scope>NUCLEOTIDE SEQUENCE [LARGE SCALE GENOMIC DNA]</scope>
    <source>
        <strain evidence="1 2">KLE1704</strain>
    </source>
</reference>
<dbReference type="Proteomes" id="UP000070319">
    <property type="component" value="Unassembled WGS sequence"/>
</dbReference>
<evidence type="ECO:0000313" key="1">
    <source>
        <dbReference type="EMBL" id="KXT46569.1"/>
    </source>
</evidence>
<dbReference type="AlphaFoldDB" id="A0A139L550"/>
<comment type="caution">
    <text evidence="1">The sequence shown here is derived from an EMBL/GenBank/DDBJ whole genome shotgun (WGS) entry which is preliminary data.</text>
</comment>
<accession>A0A139L550</accession>
<dbReference type="EMBL" id="LTDF01000122">
    <property type="protein sequence ID" value="KXT46569.1"/>
    <property type="molecule type" value="Genomic_DNA"/>
</dbReference>
<proteinExistence type="predicted"/>